<dbReference type="SMART" id="SM00822">
    <property type="entry name" value="PKS_KR"/>
    <property type="match status" value="1"/>
</dbReference>
<dbReference type="InterPro" id="IPR057326">
    <property type="entry name" value="KR_dom"/>
</dbReference>
<dbReference type="PRINTS" id="PR00081">
    <property type="entry name" value="GDHRDH"/>
</dbReference>
<keyword evidence="5" id="KW-1185">Reference proteome</keyword>
<dbReference type="NCBIfam" id="NF005559">
    <property type="entry name" value="PRK07231.1"/>
    <property type="match status" value="1"/>
</dbReference>
<evidence type="ECO:0000313" key="5">
    <source>
        <dbReference type="Proteomes" id="UP000199352"/>
    </source>
</evidence>
<keyword evidence="2" id="KW-0560">Oxidoreductase</keyword>
<dbReference type="Proteomes" id="UP000199352">
    <property type="component" value="Unassembled WGS sequence"/>
</dbReference>
<dbReference type="CDD" id="cd05233">
    <property type="entry name" value="SDR_c"/>
    <property type="match status" value="1"/>
</dbReference>
<feature type="domain" description="Ketoreductase" evidence="3">
    <location>
        <begin position="21"/>
        <end position="201"/>
    </location>
</feature>
<dbReference type="PRINTS" id="PR00080">
    <property type="entry name" value="SDRFAMILY"/>
</dbReference>
<evidence type="ECO:0000256" key="1">
    <source>
        <dbReference type="ARBA" id="ARBA00006484"/>
    </source>
</evidence>
<dbReference type="EMBL" id="FOFR01000002">
    <property type="protein sequence ID" value="SEQ18737.1"/>
    <property type="molecule type" value="Genomic_DNA"/>
</dbReference>
<gene>
    <name evidence="4" type="ORF">SAMN05216188_102336</name>
</gene>
<dbReference type="Pfam" id="PF13561">
    <property type="entry name" value="adh_short_C2"/>
    <property type="match status" value="1"/>
</dbReference>
<protein>
    <submittedName>
        <fullName evidence="4">NAD(P)-dependent dehydrogenase, short-chain alcohol dehydrogenase family</fullName>
    </submittedName>
</protein>
<dbReference type="InterPro" id="IPR050259">
    <property type="entry name" value="SDR"/>
</dbReference>
<evidence type="ECO:0000256" key="2">
    <source>
        <dbReference type="ARBA" id="ARBA00023002"/>
    </source>
</evidence>
<evidence type="ECO:0000259" key="3">
    <source>
        <dbReference type="SMART" id="SM00822"/>
    </source>
</evidence>
<reference evidence="5" key="1">
    <citation type="submission" date="2016-10" db="EMBL/GenBank/DDBJ databases">
        <authorList>
            <person name="Varghese N."/>
            <person name="Submissions S."/>
        </authorList>
    </citation>
    <scope>NUCLEOTIDE SEQUENCE [LARGE SCALE GENOMIC DNA]</scope>
    <source>
        <strain evidence="5">CGMCC 4.3525</strain>
    </source>
</reference>
<dbReference type="SUPFAM" id="SSF51735">
    <property type="entry name" value="NAD(P)-binding Rossmann-fold domains"/>
    <property type="match status" value="1"/>
</dbReference>
<dbReference type="PANTHER" id="PTHR42879:SF2">
    <property type="entry name" value="3-OXOACYL-[ACYL-CARRIER-PROTEIN] REDUCTASE FABG"/>
    <property type="match status" value="1"/>
</dbReference>
<organism evidence="4 5">
    <name type="scientific">Lentzea xinjiangensis</name>
    <dbReference type="NCBI Taxonomy" id="402600"/>
    <lineage>
        <taxon>Bacteria</taxon>
        <taxon>Bacillati</taxon>
        <taxon>Actinomycetota</taxon>
        <taxon>Actinomycetes</taxon>
        <taxon>Pseudonocardiales</taxon>
        <taxon>Pseudonocardiaceae</taxon>
        <taxon>Lentzea</taxon>
    </lineage>
</organism>
<dbReference type="AlphaFoldDB" id="A0A1H9DZK1"/>
<dbReference type="InterPro" id="IPR002347">
    <property type="entry name" value="SDR_fam"/>
</dbReference>
<comment type="similarity">
    <text evidence="1">Belongs to the short-chain dehydrogenases/reductases (SDR) family.</text>
</comment>
<evidence type="ECO:0000313" key="4">
    <source>
        <dbReference type="EMBL" id="SEQ18737.1"/>
    </source>
</evidence>
<proteinExistence type="inferred from homology"/>
<dbReference type="Gene3D" id="3.40.50.720">
    <property type="entry name" value="NAD(P)-binding Rossmann-like Domain"/>
    <property type="match status" value="1"/>
</dbReference>
<dbReference type="InterPro" id="IPR036291">
    <property type="entry name" value="NAD(P)-bd_dom_sf"/>
</dbReference>
<dbReference type="FunFam" id="3.40.50.720:FF:000084">
    <property type="entry name" value="Short-chain dehydrogenase reductase"/>
    <property type="match status" value="1"/>
</dbReference>
<dbReference type="STRING" id="402600.SAMN05216188_102336"/>
<dbReference type="PANTHER" id="PTHR42879">
    <property type="entry name" value="3-OXOACYL-(ACYL-CARRIER-PROTEIN) REDUCTASE"/>
    <property type="match status" value="1"/>
</dbReference>
<accession>A0A1H9DZK1</accession>
<dbReference type="GO" id="GO:0016491">
    <property type="term" value="F:oxidoreductase activity"/>
    <property type="evidence" value="ECO:0007669"/>
    <property type="project" value="UniProtKB-KW"/>
</dbReference>
<sequence>MAWRCGVGKFTDMSTKALENQKALVTGATSGIGRAIAVRFAQEGATVYVTGRRAELGKETVELVEQAGGTAHLVVADIGDLDDVRRLAREVGDVDVLVNNAAIFPFSPTPDQPVETYDKIFDVNVRGAYFLTSALVPAMVAKGRGVIVNVSSVAGQIGSATGSVYHASKAAMDGLTRSWAVEFGAAGVRVNSVAPGPIRTDAAVEQAREVFETFAASVPLTRAGEPEEIAEAVLFLASARSSFITGAVLNADGGLVVA</sequence>
<name>A0A1H9DZK1_9PSEU</name>